<protein>
    <recommendedName>
        <fullName evidence="3">DUF2960 domain-containing protein</fullName>
    </recommendedName>
</protein>
<gene>
    <name evidence="1" type="ORF">SAMN02745129_3448</name>
</gene>
<dbReference type="EMBL" id="FQXG01000005">
    <property type="protein sequence ID" value="SHH97734.1"/>
    <property type="molecule type" value="Genomic_DNA"/>
</dbReference>
<dbReference type="RefSeq" id="WP_067661698.1">
    <property type="nucleotide sequence ID" value="NZ_FQXG01000005.1"/>
</dbReference>
<evidence type="ECO:0000313" key="1">
    <source>
        <dbReference type="EMBL" id="SHH97734.1"/>
    </source>
</evidence>
<dbReference type="OrthoDB" id="5820465at2"/>
<sequence length="81" mass="9524">MSLKLKYSYKGEEKIIGYANDKHHSMFEAAAIAEGLDIKGYQMMEQQVQMSTRDKQAHRDFRDNYFRDLGFDDIQVIRDEG</sequence>
<keyword evidence="2" id="KW-1185">Reference proteome</keyword>
<evidence type="ECO:0000313" key="2">
    <source>
        <dbReference type="Proteomes" id="UP000184268"/>
    </source>
</evidence>
<accession>A0A1M5XE11</accession>
<organism evidence="1 2">
    <name type="scientific">Ferrimonas marina</name>
    <dbReference type="NCBI Taxonomy" id="299255"/>
    <lineage>
        <taxon>Bacteria</taxon>
        <taxon>Pseudomonadati</taxon>
        <taxon>Pseudomonadota</taxon>
        <taxon>Gammaproteobacteria</taxon>
        <taxon>Alteromonadales</taxon>
        <taxon>Ferrimonadaceae</taxon>
        <taxon>Ferrimonas</taxon>
    </lineage>
</organism>
<evidence type="ECO:0008006" key="3">
    <source>
        <dbReference type="Google" id="ProtNLM"/>
    </source>
</evidence>
<dbReference type="Proteomes" id="UP000184268">
    <property type="component" value="Unassembled WGS sequence"/>
</dbReference>
<dbReference type="STRING" id="299255.SAMN02745129_3448"/>
<name>A0A1M5XE11_9GAMM</name>
<proteinExistence type="predicted"/>
<reference evidence="1 2" key="1">
    <citation type="submission" date="2016-11" db="EMBL/GenBank/DDBJ databases">
        <authorList>
            <person name="Jaros S."/>
            <person name="Januszkiewicz K."/>
            <person name="Wedrychowicz H."/>
        </authorList>
    </citation>
    <scope>NUCLEOTIDE SEQUENCE [LARGE SCALE GENOMIC DNA]</scope>
    <source>
        <strain evidence="1 2">DSM 16917</strain>
    </source>
</reference>
<dbReference type="InterPro" id="IPR021343">
    <property type="entry name" value="DUF2960"/>
</dbReference>
<dbReference type="Pfam" id="PF11173">
    <property type="entry name" value="DUF2960"/>
    <property type="match status" value="1"/>
</dbReference>
<dbReference type="AlphaFoldDB" id="A0A1M5XE11"/>